<comment type="similarity">
    <text evidence="5">Belongs to the YicC/YloC family.</text>
</comment>
<dbReference type="InterPro" id="IPR013551">
    <property type="entry name" value="YicC-like_C"/>
</dbReference>
<dbReference type="EMBL" id="FOZM01000001">
    <property type="protein sequence ID" value="SFS10247.1"/>
    <property type="molecule type" value="Genomic_DNA"/>
</dbReference>
<dbReference type="PANTHER" id="PTHR30636">
    <property type="entry name" value="UPF0701 PROTEIN YICC"/>
    <property type="match status" value="1"/>
</dbReference>
<evidence type="ECO:0000256" key="1">
    <source>
        <dbReference type="ARBA" id="ARBA00001968"/>
    </source>
</evidence>
<dbReference type="Proteomes" id="UP000198926">
    <property type="component" value="Unassembled WGS sequence"/>
</dbReference>
<name>A0A1I6M3E8_9RHOB</name>
<feature type="coiled-coil region" evidence="6">
    <location>
        <begin position="188"/>
        <end position="240"/>
    </location>
</feature>
<dbReference type="OrthoDB" id="9771229at2"/>
<dbReference type="PANTHER" id="PTHR30636:SF3">
    <property type="entry name" value="UPF0701 PROTEIN YICC"/>
    <property type="match status" value="1"/>
</dbReference>
<keyword evidence="3" id="KW-0255">Endonuclease</keyword>
<dbReference type="RefSeq" id="WP_090207622.1">
    <property type="nucleotide sequence ID" value="NZ_FOZM01000001.1"/>
</dbReference>
<dbReference type="GO" id="GO:0016787">
    <property type="term" value="F:hydrolase activity"/>
    <property type="evidence" value="ECO:0007669"/>
    <property type="project" value="UniProtKB-KW"/>
</dbReference>
<protein>
    <submittedName>
        <fullName evidence="9">TIGR00255 family protein</fullName>
    </submittedName>
</protein>
<dbReference type="InterPro" id="IPR005229">
    <property type="entry name" value="YicC/YloC-like"/>
</dbReference>
<feature type="domain" description="Endoribonuclease YicC-like N-terminal" evidence="7">
    <location>
        <begin position="3"/>
        <end position="159"/>
    </location>
</feature>
<evidence type="ECO:0000313" key="9">
    <source>
        <dbReference type="EMBL" id="SFS10247.1"/>
    </source>
</evidence>
<evidence type="ECO:0000256" key="2">
    <source>
        <dbReference type="ARBA" id="ARBA00022722"/>
    </source>
</evidence>
<dbReference type="Pfam" id="PF08340">
    <property type="entry name" value="YicC-like_C"/>
    <property type="match status" value="1"/>
</dbReference>
<sequence>MTHSMTAFASKTGHLGSVSWVWEMRGVNARGLDLRLRLPDSIEGLEPALRKALTAQLSRGNVTVNLRLTRTEEAQPLSLDAAQLDTVLQALDQIQERAFAMGVTLGQPTAADVLSQRGVLVAARNDDQTEALAQALMAEIAPLVAEFVAMRATEGAALAEIISRQLDEIERLTHAADAAAQARAPQTKAALTTAMQRVLEEVADLDEARLAQELAVLAVKSDVTEEIDRLKAHVAAARDLLAQDKPAGRKLDFLAQEFNREANTLCSKAQATDLTAIGLDLKAVIDQMREQIQNVE</sequence>
<comment type="cofactor">
    <cofactor evidence="1">
        <name>a divalent metal cation</name>
        <dbReference type="ChEBI" id="CHEBI:60240"/>
    </cofactor>
</comment>
<dbReference type="InterPro" id="IPR013527">
    <property type="entry name" value="YicC-like_N"/>
</dbReference>
<keyword evidence="2" id="KW-0540">Nuclease</keyword>
<evidence type="ECO:0000259" key="7">
    <source>
        <dbReference type="Pfam" id="PF03755"/>
    </source>
</evidence>
<proteinExistence type="inferred from homology"/>
<evidence type="ECO:0000313" key="10">
    <source>
        <dbReference type="Proteomes" id="UP000198926"/>
    </source>
</evidence>
<gene>
    <name evidence="9" type="ORF">SAMN05444714_1193</name>
</gene>
<evidence type="ECO:0000256" key="4">
    <source>
        <dbReference type="ARBA" id="ARBA00022801"/>
    </source>
</evidence>
<evidence type="ECO:0000259" key="8">
    <source>
        <dbReference type="Pfam" id="PF08340"/>
    </source>
</evidence>
<dbReference type="GO" id="GO:0004521">
    <property type="term" value="F:RNA endonuclease activity"/>
    <property type="evidence" value="ECO:0007669"/>
    <property type="project" value="InterPro"/>
</dbReference>
<evidence type="ECO:0000256" key="5">
    <source>
        <dbReference type="ARBA" id="ARBA00035648"/>
    </source>
</evidence>
<keyword evidence="10" id="KW-1185">Reference proteome</keyword>
<dbReference type="AlphaFoldDB" id="A0A1I6M3E8"/>
<keyword evidence="6" id="KW-0175">Coiled coil</keyword>
<organism evidence="9 10">
    <name type="scientific">Yoonia litorea</name>
    <dbReference type="NCBI Taxonomy" id="1123755"/>
    <lineage>
        <taxon>Bacteria</taxon>
        <taxon>Pseudomonadati</taxon>
        <taxon>Pseudomonadota</taxon>
        <taxon>Alphaproteobacteria</taxon>
        <taxon>Rhodobacterales</taxon>
        <taxon>Paracoccaceae</taxon>
        <taxon>Yoonia</taxon>
    </lineage>
</organism>
<keyword evidence="4" id="KW-0378">Hydrolase</keyword>
<dbReference type="Pfam" id="PF03755">
    <property type="entry name" value="YicC-like_N"/>
    <property type="match status" value="1"/>
</dbReference>
<feature type="domain" description="Endoribonuclease YicC-like C-terminal" evidence="8">
    <location>
        <begin position="181"/>
        <end position="296"/>
    </location>
</feature>
<dbReference type="STRING" id="1123755.SAMN05444714_1193"/>
<evidence type="ECO:0000256" key="3">
    <source>
        <dbReference type="ARBA" id="ARBA00022759"/>
    </source>
</evidence>
<evidence type="ECO:0000256" key="6">
    <source>
        <dbReference type="SAM" id="Coils"/>
    </source>
</evidence>
<reference evidence="9 10" key="1">
    <citation type="submission" date="2016-10" db="EMBL/GenBank/DDBJ databases">
        <authorList>
            <person name="de Groot N.N."/>
        </authorList>
    </citation>
    <scope>NUCLEOTIDE SEQUENCE [LARGE SCALE GENOMIC DNA]</scope>
    <source>
        <strain evidence="9 10">DSM 29433</strain>
    </source>
</reference>
<dbReference type="NCBIfam" id="TIGR00255">
    <property type="entry name" value="YicC/YloC family endoribonuclease"/>
    <property type="match status" value="1"/>
</dbReference>
<accession>A0A1I6M3E8</accession>